<keyword evidence="5" id="KW-0411">Iron-sulfur</keyword>
<evidence type="ECO:0000256" key="3">
    <source>
        <dbReference type="ARBA" id="ARBA00023002"/>
    </source>
</evidence>
<dbReference type="PROSITE" id="PS51379">
    <property type="entry name" value="4FE4S_FER_2"/>
    <property type="match status" value="1"/>
</dbReference>
<dbReference type="GO" id="GO:0016491">
    <property type="term" value="F:oxidoreductase activity"/>
    <property type="evidence" value="ECO:0007669"/>
    <property type="project" value="UniProtKB-KW"/>
</dbReference>
<dbReference type="InterPro" id="IPR051460">
    <property type="entry name" value="HdrC_iron-sulfur_subunit"/>
</dbReference>
<dbReference type="SUPFAM" id="SSF46548">
    <property type="entry name" value="alpha-helical ferredoxin"/>
    <property type="match status" value="1"/>
</dbReference>
<reference evidence="7 8" key="1">
    <citation type="submission" date="2015-03" db="EMBL/GenBank/DDBJ databases">
        <authorList>
            <person name="Murphy D."/>
        </authorList>
    </citation>
    <scope>NUCLEOTIDE SEQUENCE [LARGE SCALE GENOMIC DNA]</scope>
    <source>
        <strain evidence="7 8">OL-4</strain>
    </source>
</reference>
<evidence type="ECO:0000256" key="2">
    <source>
        <dbReference type="ARBA" id="ARBA00022723"/>
    </source>
</evidence>
<proteinExistence type="predicted"/>
<dbReference type="OrthoDB" id="9794954at2"/>
<dbReference type="PANTHER" id="PTHR43255">
    <property type="entry name" value="IRON-SULFUR-BINDING OXIDOREDUCTASE FADF-RELATED-RELATED"/>
    <property type="match status" value="1"/>
</dbReference>
<dbReference type="InterPro" id="IPR017896">
    <property type="entry name" value="4Fe4S_Fe-S-bd"/>
</dbReference>
<sequence>MDLAVKLTPATEKQRALISKVEKEAGTDIKLCYQCGKCTAGCPAAFAMDYPPRQIIRMLQLDMVDQALSSESIWICASCETCSARCPRGVDIASLMDAMRREALQQGKTDKRVVAFNKAFLSNVKNFGRTYEAGLLLRYNLTTGQLFKDMELGFPMMKRGKVGVFPETIKGRSEVKKIFERAEKLGGVE</sequence>
<dbReference type="GO" id="GO:0005886">
    <property type="term" value="C:plasma membrane"/>
    <property type="evidence" value="ECO:0007669"/>
    <property type="project" value="TreeGrafter"/>
</dbReference>
<dbReference type="PROSITE" id="PS00198">
    <property type="entry name" value="4FE4S_FER_1"/>
    <property type="match status" value="1"/>
</dbReference>
<dbReference type="GO" id="GO:0046872">
    <property type="term" value="F:metal ion binding"/>
    <property type="evidence" value="ECO:0007669"/>
    <property type="project" value="UniProtKB-KW"/>
</dbReference>
<dbReference type="EMBL" id="CGIH01000009">
    <property type="protein sequence ID" value="CFX19261.1"/>
    <property type="molecule type" value="Genomic_DNA"/>
</dbReference>
<dbReference type="Pfam" id="PF13183">
    <property type="entry name" value="Fer4_8"/>
    <property type="match status" value="1"/>
</dbReference>
<evidence type="ECO:0000256" key="5">
    <source>
        <dbReference type="ARBA" id="ARBA00023014"/>
    </source>
</evidence>
<dbReference type="AlphaFoldDB" id="A0A0E4G9Q5"/>
<dbReference type="InterPro" id="IPR009051">
    <property type="entry name" value="Helical_ferredxn"/>
</dbReference>
<evidence type="ECO:0000313" key="7">
    <source>
        <dbReference type="EMBL" id="CFX19261.1"/>
    </source>
</evidence>
<keyword evidence="3" id="KW-0560">Oxidoreductase</keyword>
<keyword evidence="8" id="KW-1185">Reference proteome</keyword>
<dbReference type="Proteomes" id="UP000045545">
    <property type="component" value="Unassembled WGS sequence"/>
</dbReference>
<feature type="domain" description="4Fe-4S ferredoxin-type" evidence="6">
    <location>
        <begin position="23"/>
        <end position="53"/>
    </location>
</feature>
<dbReference type="InterPro" id="IPR017900">
    <property type="entry name" value="4Fe4S_Fe_S_CS"/>
</dbReference>
<dbReference type="STRING" id="690567.769"/>
<dbReference type="PANTHER" id="PTHR43255:SF1">
    <property type="entry name" value="IRON-SULFUR-BINDING OXIDOREDUCTASE FADF-RELATED"/>
    <property type="match status" value="1"/>
</dbReference>
<organism evidence="7 8">
    <name type="scientific">Syntrophomonas zehnderi OL-4</name>
    <dbReference type="NCBI Taxonomy" id="690567"/>
    <lineage>
        <taxon>Bacteria</taxon>
        <taxon>Bacillati</taxon>
        <taxon>Bacillota</taxon>
        <taxon>Clostridia</taxon>
        <taxon>Eubacteriales</taxon>
        <taxon>Syntrophomonadaceae</taxon>
        <taxon>Syntrophomonas</taxon>
    </lineage>
</organism>
<evidence type="ECO:0000313" key="8">
    <source>
        <dbReference type="Proteomes" id="UP000045545"/>
    </source>
</evidence>
<dbReference type="Gene3D" id="1.10.1060.10">
    <property type="entry name" value="Alpha-helical ferredoxin"/>
    <property type="match status" value="1"/>
</dbReference>
<name>A0A0E4G9Q5_9FIRM</name>
<evidence type="ECO:0000256" key="1">
    <source>
        <dbReference type="ARBA" id="ARBA00022485"/>
    </source>
</evidence>
<dbReference type="GO" id="GO:0051539">
    <property type="term" value="F:4 iron, 4 sulfur cluster binding"/>
    <property type="evidence" value="ECO:0007669"/>
    <property type="project" value="UniProtKB-KW"/>
</dbReference>
<gene>
    <name evidence="7" type="ORF">769</name>
</gene>
<protein>
    <submittedName>
        <fullName evidence="7">Alpha-helical ferredoxin</fullName>
    </submittedName>
</protein>
<evidence type="ECO:0000259" key="6">
    <source>
        <dbReference type="PROSITE" id="PS51379"/>
    </source>
</evidence>
<accession>A0A0E4G9Q5</accession>
<dbReference type="RefSeq" id="WP_046495950.1">
    <property type="nucleotide sequence ID" value="NZ_CGIH01000009.1"/>
</dbReference>
<keyword evidence="4" id="KW-0408">Iron</keyword>
<evidence type="ECO:0000256" key="4">
    <source>
        <dbReference type="ARBA" id="ARBA00023004"/>
    </source>
</evidence>
<keyword evidence="1" id="KW-0004">4Fe-4S</keyword>
<keyword evidence="2" id="KW-0479">Metal-binding</keyword>